<sequence length="120" mass="14008">MEMKRVVKTEEIYMLIKIEDISDINAVNHVKLAFKHIILDLFGLSMLLKVDYKLLKLSNASNFFVLKTDIRFLNLFLYIIQPNNTHKYEFSLKLFKISNILTNLTTIPSISLNISEEAKQ</sequence>
<evidence type="ECO:0000313" key="2">
    <source>
        <dbReference type="Proteomes" id="UP000515550"/>
    </source>
</evidence>
<dbReference type="VEuPathDB" id="PlasmoDB:PVBDA_1100760"/>
<accession>A0A6V7S9T4</accession>
<gene>
    <name evidence="1" type="ORF">PVBDA_1100760</name>
</gene>
<reference evidence="1 2" key="1">
    <citation type="submission" date="2020-08" db="EMBL/GenBank/DDBJ databases">
        <authorList>
            <person name="Ramaprasad A."/>
        </authorList>
    </citation>
    <scope>NUCLEOTIDE SEQUENCE [LARGE SCALE GENOMIC DNA]</scope>
</reference>
<name>A0A6V7S9T4_PLAVN</name>
<dbReference type="AlphaFoldDB" id="A0A6V7S9T4"/>
<protein>
    <submittedName>
        <fullName evidence="1">Uncharacterized protein</fullName>
    </submittedName>
</protein>
<organism evidence="1 2">
    <name type="scientific">Plasmodium vinckei brucechwatti</name>
    <dbReference type="NCBI Taxonomy" id="119398"/>
    <lineage>
        <taxon>Eukaryota</taxon>
        <taxon>Sar</taxon>
        <taxon>Alveolata</taxon>
        <taxon>Apicomplexa</taxon>
        <taxon>Aconoidasida</taxon>
        <taxon>Haemosporida</taxon>
        <taxon>Plasmodiidae</taxon>
        <taxon>Plasmodium</taxon>
        <taxon>Plasmodium (Vinckeia)</taxon>
    </lineage>
</organism>
<evidence type="ECO:0000313" key="1">
    <source>
        <dbReference type="EMBL" id="CAD2094783.1"/>
    </source>
</evidence>
<dbReference type="Proteomes" id="UP000515550">
    <property type="component" value="Chromosome PVBDA_11"/>
</dbReference>
<proteinExistence type="predicted"/>
<dbReference type="EMBL" id="LR865389">
    <property type="protein sequence ID" value="CAD2094783.1"/>
    <property type="molecule type" value="Genomic_DNA"/>
</dbReference>